<accession>A0ABS3HQA9</accession>
<evidence type="ECO:0000256" key="3">
    <source>
        <dbReference type="ARBA" id="ARBA00022679"/>
    </source>
</evidence>
<organism evidence="7 8">
    <name type="scientific">Candidatus Vagococcus giribetii</name>
    <dbReference type="NCBI Taxonomy" id="2230876"/>
    <lineage>
        <taxon>Bacteria</taxon>
        <taxon>Bacillati</taxon>
        <taxon>Bacillota</taxon>
        <taxon>Bacilli</taxon>
        <taxon>Lactobacillales</taxon>
        <taxon>Enterococcaceae</taxon>
        <taxon>Vagococcus</taxon>
    </lineage>
</organism>
<dbReference type="Pfam" id="PF03633">
    <property type="entry name" value="Glyco_hydro_65C"/>
    <property type="match status" value="1"/>
</dbReference>
<dbReference type="PANTHER" id="PTHR11051:SF8">
    <property type="entry name" value="PROTEIN-GLUCOSYLGALACTOSYLHYDROXYLYSINE GLUCOSIDASE"/>
    <property type="match status" value="1"/>
</dbReference>
<comment type="similarity">
    <text evidence="1">Belongs to the glycosyl hydrolase 65 family.</text>
</comment>
<evidence type="ECO:0000313" key="8">
    <source>
        <dbReference type="Proteomes" id="UP000664857"/>
    </source>
</evidence>
<dbReference type="InterPro" id="IPR017045">
    <property type="entry name" value="Malt_Pase/Glycosyl_Hdrlase"/>
</dbReference>
<dbReference type="Pfam" id="PF03632">
    <property type="entry name" value="Glyco_hydro_65m"/>
    <property type="match status" value="1"/>
</dbReference>
<evidence type="ECO:0000259" key="4">
    <source>
        <dbReference type="Pfam" id="PF03632"/>
    </source>
</evidence>
<dbReference type="RefSeq" id="WP_206964150.1">
    <property type="nucleotide sequence ID" value="NZ_JAFLVX010000002.1"/>
</dbReference>
<feature type="domain" description="Glycoside hydrolase family 65 C-terminal" evidence="5">
    <location>
        <begin position="671"/>
        <end position="729"/>
    </location>
</feature>
<evidence type="ECO:0000259" key="6">
    <source>
        <dbReference type="Pfam" id="PF03636"/>
    </source>
</evidence>
<keyword evidence="8" id="KW-1185">Reference proteome</keyword>
<evidence type="ECO:0000256" key="1">
    <source>
        <dbReference type="ARBA" id="ARBA00006768"/>
    </source>
</evidence>
<evidence type="ECO:0000259" key="5">
    <source>
        <dbReference type="Pfam" id="PF03633"/>
    </source>
</evidence>
<dbReference type="PIRSF" id="PIRSF036289">
    <property type="entry name" value="Glycosyl_hydrolase_malt_phosph"/>
    <property type="match status" value="1"/>
</dbReference>
<evidence type="ECO:0000313" key="7">
    <source>
        <dbReference type="EMBL" id="MBO0475535.1"/>
    </source>
</evidence>
<dbReference type="PANTHER" id="PTHR11051">
    <property type="entry name" value="GLYCOSYL HYDROLASE-RELATED"/>
    <property type="match status" value="1"/>
</dbReference>
<keyword evidence="7" id="KW-0378">Hydrolase</keyword>
<dbReference type="InterPro" id="IPR005194">
    <property type="entry name" value="Glyco_hydro_65_C"/>
</dbReference>
<dbReference type="SUPFAM" id="SSF48208">
    <property type="entry name" value="Six-hairpin glycosidases"/>
    <property type="match status" value="1"/>
</dbReference>
<sequence>MSETDFLLEITDMSLEKNQQNYETIFSLSNGYLGTRGSKEEDFILNKKADQGTFVNGFYESEPIVYGEAAYGYAKDSQTIARVPNAKQFMFSFNGTPFSKGKISNEHHYLDMKKGILCRSFTWVSQKDEVVEVKTERFVSMTNKHFLFNQYEVTPVTHSGLFEFHGEFTTNDRVLEEDDDPRKAKSMAHLLTTQVLLGEEQEPYLETRTSHSGLCMMSSLTLSTDQEKILPRTQSTSTGYHYDFEVEVAKDNSYAVRQQVYYGESYETEFLDYLSEKAAHEAYWLDFWEMSDIQIEGDPTLQKGIRHNLFHLNQAAGRDGKTNISAKGITSDGYEGHYFWDTEMYMIPFFIYTQPEVAKKLLMYRYSILNNAKKRAEELGISSGVLFPWRTINGEECSAYYPAGTAQVHINGDISYAIQTYVDVTGDTQFMEEYGAEMMVEIARFWLSFGAFNQDEFMINGVTGPDEYTALVNNNFYTNKLAKYNLECVVNLIQESPYLQERLAIQQDEIEKWALAAKLMRLPYDKERGLTLQDDGMVYRQVWPFKTTPKEKYPLLLHYHPMMIYKHQVNKQADTVLSQYLFEGDFTREQLARDYAYYESITTHDSSLSRSIFGIVGTRINEVEKAYDYFMDTVSMDLDDVQGNTIDGIHAANLGGMWLGLVKGFGGVTIQDKELHISPVLPDKWQSLTFCIKYQSRVIRVFVSHKEVRVTLVSGEKITLAINKQSVILESGLVITL</sequence>
<feature type="domain" description="Glycoside hydrolase family 65 central catalytic" evidence="4">
    <location>
        <begin position="306"/>
        <end position="658"/>
    </location>
</feature>
<keyword evidence="2" id="KW-0328">Glycosyltransferase</keyword>
<dbReference type="Pfam" id="PF03636">
    <property type="entry name" value="Glyco_hydro_65N"/>
    <property type="match status" value="1"/>
</dbReference>
<dbReference type="InterPro" id="IPR037018">
    <property type="entry name" value="GH65_N"/>
</dbReference>
<dbReference type="SUPFAM" id="SSF74650">
    <property type="entry name" value="Galactose mutarotase-like"/>
    <property type="match status" value="1"/>
</dbReference>
<protein>
    <submittedName>
        <fullName evidence="7">Glycoside hydrolase family 65 protein</fullName>
    </submittedName>
</protein>
<dbReference type="InterPro" id="IPR011013">
    <property type="entry name" value="Gal_mutarotase_sf_dom"/>
</dbReference>
<dbReference type="InterPro" id="IPR008928">
    <property type="entry name" value="6-hairpin_glycosidase_sf"/>
</dbReference>
<dbReference type="InterPro" id="IPR005195">
    <property type="entry name" value="Glyco_hydro_65_M"/>
</dbReference>
<reference evidence="7 8" key="1">
    <citation type="submission" date="2021-03" db="EMBL/GenBank/DDBJ databases">
        <title>Enterococcal diversity collection.</title>
        <authorList>
            <person name="Gilmore M.S."/>
            <person name="Schwartzman J."/>
            <person name="Van Tyne D."/>
            <person name="Martin M."/>
            <person name="Earl A.M."/>
            <person name="Manson A.L."/>
            <person name="Straub T."/>
            <person name="Salamzade R."/>
            <person name="Saavedra J."/>
            <person name="Lebreton F."/>
            <person name="Prichula J."/>
            <person name="Schaufler K."/>
            <person name="Gaca A."/>
            <person name="Sgardioli B."/>
            <person name="Wagenaar J."/>
            <person name="Strong T."/>
        </authorList>
    </citation>
    <scope>NUCLEOTIDE SEQUENCE [LARGE SCALE GENOMIC DNA]</scope>
    <source>
        <strain evidence="7 8">DIV0080</strain>
    </source>
</reference>
<dbReference type="InterPro" id="IPR012341">
    <property type="entry name" value="6hp_glycosidase-like_sf"/>
</dbReference>
<proteinExistence type="inferred from homology"/>
<dbReference type="Gene3D" id="2.70.98.40">
    <property type="entry name" value="Glycoside hydrolase, family 65, N-terminal domain"/>
    <property type="match status" value="1"/>
</dbReference>
<dbReference type="Gene3D" id="1.50.10.10">
    <property type="match status" value="1"/>
</dbReference>
<dbReference type="GO" id="GO:0016787">
    <property type="term" value="F:hydrolase activity"/>
    <property type="evidence" value="ECO:0007669"/>
    <property type="project" value="UniProtKB-KW"/>
</dbReference>
<dbReference type="Gene3D" id="2.60.420.10">
    <property type="entry name" value="Maltose phosphorylase, domain 3"/>
    <property type="match status" value="1"/>
</dbReference>
<dbReference type="Proteomes" id="UP000664857">
    <property type="component" value="Unassembled WGS sequence"/>
</dbReference>
<comment type="caution">
    <text evidence="7">The sequence shown here is derived from an EMBL/GenBank/DDBJ whole genome shotgun (WGS) entry which is preliminary data.</text>
</comment>
<name>A0ABS3HQA9_9ENTE</name>
<dbReference type="EMBL" id="JAFLVX010000002">
    <property type="protein sequence ID" value="MBO0475535.1"/>
    <property type="molecule type" value="Genomic_DNA"/>
</dbReference>
<evidence type="ECO:0000256" key="2">
    <source>
        <dbReference type="ARBA" id="ARBA00022676"/>
    </source>
</evidence>
<keyword evidence="3" id="KW-0808">Transferase</keyword>
<gene>
    <name evidence="7" type="ORF">DOK76_00550</name>
</gene>
<dbReference type="InterPro" id="IPR005196">
    <property type="entry name" value="Glyco_hydro_65_N"/>
</dbReference>
<feature type="domain" description="Glycoside hydrolase family 65 N-terminal" evidence="6">
    <location>
        <begin position="17"/>
        <end position="263"/>
    </location>
</feature>